<dbReference type="GO" id="GO:0008156">
    <property type="term" value="P:negative regulation of DNA replication"/>
    <property type="evidence" value="ECO:0007669"/>
    <property type="project" value="TreeGrafter"/>
</dbReference>
<dbReference type="InterPro" id="IPR022786">
    <property type="entry name" value="Geminin/Multicilin"/>
</dbReference>
<feature type="compositionally biased region" description="Basic and acidic residues" evidence="6">
    <location>
        <begin position="157"/>
        <end position="177"/>
    </location>
</feature>
<feature type="compositionally biased region" description="Polar residues" evidence="6">
    <location>
        <begin position="179"/>
        <end position="188"/>
    </location>
</feature>
<feature type="region of interest" description="Disordered" evidence="6">
    <location>
        <begin position="153"/>
        <end position="188"/>
    </location>
</feature>
<evidence type="ECO:0000256" key="1">
    <source>
        <dbReference type="ARBA" id="ARBA00004123"/>
    </source>
</evidence>
<evidence type="ECO:0000256" key="4">
    <source>
        <dbReference type="ARBA" id="ARBA00023242"/>
    </source>
</evidence>
<keyword evidence="5" id="KW-0131">Cell cycle</keyword>
<keyword evidence="3" id="KW-0175">Coiled coil</keyword>
<comment type="caution">
    <text evidence="7">The sequence shown here is derived from an EMBL/GenBank/DDBJ whole genome shotgun (WGS) entry which is preliminary data.</text>
</comment>
<evidence type="ECO:0000313" key="7">
    <source>
        <dbReference type="EMBL" id="KAB7503170.1"/>
    </source>
</evidence>
<keyword evidence="8" id="KW-1185">Reference proteome</keyword>
<accession>A0A5N5TE17</accession>
<dbReference type="PANTHER" id="PTHR13372">
    <property type="entry name" value="GEMININ"/>
    <property type="match status" value="1"/>
</dbReference>
<evidence type="ECO:0000313" key="8">
    <source>
        <dbReference type="Proteomes" id="UP000326759"/>
    </source>
</evidence>
<keyword evidence="4" id="KW-0539">Nucleus</keyword>
<evidence type="ECO:0000256" key="5">
    <source>
        <dbReference type="ARBA" id="ARBA00023306"/>
    </source>
</evidence>
<evidence type="ECO:0000256" key="6">
    <source>
        <dbReference type="SAM" id="MobiDB-lite"/>
    </source>
</evidence>
<dbReference type="Pfam" id="PF07412">
    <property type="entry name" value="Geminin"/>
    <property type="match status" value="1"/>
</dbReference>
<comment type="similarity">
    <text evidence="2">Belongs to the geminin family.</text>
</comment>
<comment type="subcellular location">
    <subcellularLocation>
        <location evidence="1">Nucleus</location>
    </subcellularLocation>
</comment>
<dbReference type="PANTHER" id="PTHR13372:SF5">
    <property type="entry name" value="GEMININ"/>
    <property type="match status" value="1"/>
</dbReference>
<reference evidence="7 8" key="1">
    <citation type="journal article" date="2019" name="PLoS Biol.">
        <title>Sex chromosomes control vertical transmission of feminizing Wolbachia symbionts in an isopod.</title>
        <authorList>
            <person name="Becking T."/>
            <person name="Chebbi M.A."/>
            <person name="Giraud I."/>
            <person name="Moumen B."/>
            <person name="Laverre T."/>
            <person name="Caubet Y."/>
            <person name="Peccoud J."/>
            <person name="Gilbert C."/>
            <person name="Cordaux R."/>
        </authorList>
    </citation>
    <scope>NUCLEOTIDE SEQUENCE [LARGE SCALE GENOMIC DNA]</scope>
    <source>
        <strain evidence="7">ANa2</strain>
        <tissue evidence="7">Whole body excluding digestive tract and cuticle</tissue>
    </source>
</reference>
<dbReference type="AlphaFoldDB" id="A0A5N5TE17"/>
<organism evidence="7 8">
    <name type="scientific">Armadillidium nasatum</name>
    <dbReference type="NCBI Taxonomy" id="96803"/>
    <lineage>
        <taxon>Eukaryota</taxon>
        <taxon>Metazoa</taxon>
        <taxon>Ecdysozoa</taxon>
        <taxon>Arthropoda</taxon>
        <taxon>Crustacea</taxon>
        <taxon>Multicrustacea</taxon>
        <taxon>Malacostraca</taxon>
        <taxon>Eumalacostraca</taxon>
        <taxon>Peracarida</taxon>
        <taxon>Isopoda</taxon>
        <taxon>Oniscidea</taxon>
        <taxon>Crinocheta</taxon>
        <taxon>Armadillidiidae</taxon>
        <taxon>Armadillidium</taxon>
    </lineage>
</organism>
<evidence type="ECO:0000256" key="2">
    <source>
        <dbReference type="ARBA" id="ARBA00007979"/>
    </source>
</evidence>
<feature type="region of interest" description="Disordered" evidence="6">
    <location>
        <begin position="21"/>
        <end position="56"/>
    </location>
</feature>
<dbReference type="EMBL" id="SEYY01005720">
    <property type="protein sequence ID" value="KAB7503170.1"/>
    <property type="molecule type" value="Genomic_DNA"/>
</dbReference>
<gene>
    <name evidence="7" type="ORF">Anas_11568</name>
</gene>
<protein>
    <recommendedName>
        <fullName evidence="9">Geminin</fullName>
    </recommendedName>
</protein>
<feature type="compositionally biased region" description="Polar residues" evidence="6">
    <location>
        <begin position="21"/>
        <end position="30"/>
    </location>
</feature>
<sequence>MKVLQPKLSIGNEGRILIDSTNVKTNSVGKSTKKRKHDNNENLQPSKVKRTDGIYADPPCTQTKVQKSIDASTQTDVKSCIHSQNIIDMLTSEETPSEYWEALAEKRRFALEVALEENKELKEENELLKGENKILEEMLEEAKQLATLVQEITDTEESSKTSFNKEESAESEERIESEMNTSPNDPHQ</sequence>
<dbReference type="GO" id="GO:0045786">
    <property type="term" value="P:negative regulation of cell cycle"/>
    <property type="evidence" value="ECO:0007669"/>
    <property type="project" value="TreeGrafter"/>
</dbReference>
<dbReference type="Proteomes" id="UP000326759">
    <property type="component" value="Unassembled WGS sequence"/>
</dbReference>
<dbReference type="OrthoDB" id="6365194at2759"/>
<evidence type="ECO:0000256" key="3">
    <source>
        <dbReference type="ARBA" id="ARBA00023054"/>
    </source>
</evidence>
<dbReference type="GO" id="GO:0005634">
    <property type="term" value="C:nucleus"/>
    <property type="evidence" value="ECO:0007669"/>
    <property type="project" value="UniProtKB-SubCell"/>
</dbReference>
<dbReference type="SUPFAM" id="SSF111469">
    <property type="entry name" value="Geminin coiled-coil domain"/>
    <property type="match status" value="1"/>
</dbReference>
<dbReference type="Gene3D" id="1.20.5.1180">
    <property type="entry name" value="Geminin coiled-coil domain"/>
    <property type="match status" value="1"/>
</dbReference>
<name>A0A5N5TE17_9CRUS</name>
<evidence type="ECO:0008006" key="9">
    <source>
        <dbReference type="Google" id="ProtNLM"/>
    </source>
</evidence>
<proteinExistence type="inferred from homology"/>